<keyword evidence="3" id="KW-0238">DNA-binding</keyword>
<dbReference type="InterPro" id="IPR036388">
    <property type="entry name" value="WH-like_DNA-bd_sf"/>
</dbReference>
<dbReference type="InterPro" id="IPR036390">
    <property type="entry name" value="WH_DNA-bd_sf"/>
</dbReference>
<dbReference type="Gene3D" id="3.40.190.290">
    <property type="match status" value="1"/>
</dbReference>
<dbReference type="InterPro" id="IPR000847">
    <property type="entry name" value="LysR_HTH_N"/>
</dbReference>
<dbReference type="GeneID" id="69970324"/>
<evidence type="ECO:0000313" key="7">
    <source>
        <dbReference type="Proteomes" id="UP000019146"/>
    </source>
</evidence>
<dbReference type="SUPFAM" id="SSF53850">
    <property type="entry name" value="Periplasmic binding protein-like II"/>
    <property type="match status" value="1"/>
</dbReference>
<accession>A0A0P0RCV6</accession>
<dbReference type="InterPro" id="IPR005119">
    <property type="entry name" value="LysR_subst-bd"/>
</dbReference>
<dbReference type="KEGG" id="bcai:K788_0002865"/>
<dbReference type="Gene3D" id="1.10.10.10">
    <property type="entry name" value="Winged helix-like DNA-binding domain superfamily/Winged helix DNA-binding domain"/>
    <property type="match status" value="1"/>
</dbReference>
<keyword evidence="4" id="KW-0804">Transcription</keyword>
<gene>
    <name evidence="6" type="ORF">K788_0002865</name>
</gene>
<dbReference type="PANTHER" id="PTHR30537">
    <property type="entry name" value="HTH-TYPE TRANSCRIPTIONAL REGULATOR"/>
    <property type="match status" value="1"/>
</dbReference>
<evidence type="ECO:0000259" key="5">
    <source>
        <dbReference type="PROSITE" id="PS50931"/>
    </source>
</evidence>
<evidence type="ECO:0000313" key="6">
    <source>
        <dbReference type="EMBL" id="ALL66347.1"/>
    </source>
</evidence>
<dbReference type="GO" id="GO:0003700">
    <property type="term" value="F:DNA-binding transcription factor activity"/>
    <property type="evidence" value="ECO:0007669"/>
    <property type="project" value="InterPro"/>
</dbReference>
<feature type="domain" description="HTH lysR-type" evidence="5">
    <location>
        <begin position="7"/>
        <end position="64"/>
    </location>
</feature>
<dbReference type="Proteomes" id="UP000019146">
    <property type="component" value="Chromosome 2"/>
</dbReference>
<dbReference type="EMBL" id="CP012747">
    <property type="protein sequence ID" value="ALL66347.1"/>
    <property type="molecule type" value="Genomic_DNA"/>
</dbReference>
<dbReference type="Pfam" id="PF03466">
    <property type="entry name" value="LysR_substrate"/>
    <property type="match status" value="1"/>
</dbReference>
<comment type="similarity">
    <text evidence="1">Belongs to the LysR transcriptional regulatory family.</text>
</comment>
<proteinExistence type="inferred from homology"/>
<organism evidence="6 7">
    <name type="scientific">Paraburkholderia caribensis MBA4</name>
    <dbReference type="NCBI Taxonomy" id="1323664"/>
    <lineage>
        <taxon>Bacteria</taxon>
        <taxon>Pseudomonadati</taxon>
        <taxon>Pseudomonadota</taxon>
        <taxon>Betaproteobacteria</taxon>
        <taxon>Burkholderiales</taxon>
        <taxon>Burkholderiaceae</taxon>
        <taxon>Paraburkholderia</taxon>
    </lineage>
</organism>
<name>A0A0P0RCV6_9BURK</name>
<dbReference type="AlphaFoldDB" id="A0A0P0RCV6"/>
<evidence type="ECO:0000256" key="2">
    <source>
        <dbReference type="ARBA" id="ARBA00023015"/>
    </source>
</evidence>
<dbReference type="RefSeq" id="WP_035989489.1">
    <property type="nucleotide sequence ID" value="NZ_CP012747.1"/>
</dbReference>
<evidence type="ECO:0000256" key="1">
    <source>
        <dbReference type="ARBA" id="ARBA00009437"/>
    </source>
</evidence>
<dbReference type="PROSITE" id="PS50931">
    <property type="entry name" value="HTH_LYSR"/>
    <property type="match status" value="1"/>
</dbReference>
<evidence type="ECO:0000256" key="4">
    <source>
        <dbReference type="ARBA" id="ARBA00023163"/>
    </source>
</evidence>
<dbReference type="FunFam" id="1.10.10.10:FF:000001">
    <property type="entry name" value="LysR family transcriptional regulator"/>
    <property type="match status" value="1"/>
</dbReference>
<keyword evidence="2" id="KW-0805">Transcription regulation</keyword>
<dbReference type="CDD" id="cd08422">
    <property type="entry name" value="PBP2_CrgA_like"/>
    <property type="match status" value="1"/>
</dbReference>
<reference evidence="6 7" key="1">
    <citation type="journal article" date="2014" name="Genome Announc.">
        <title>Draft Genome Sequence of the Haloacid-Degrading Burkholderia caribensis Strain MBA4.</title>
        <authorList>
            <person name="Pan Y."/>
            <person name="Kong K.F."/>
            <person name="Tsang J.S."/>
        </authorList>
    </citation>
    <scope>NUCLEOTIDE SEQUENCE [LARGE SCALE GENOMIC DNA]</scope>
    <source>
        <strain evidence="6 7">MBA4</strain>
    </source>
</reference>
<evidence type="ECO:0000256" key="3">
    <source>
        <dbReference type="ARBA" id="ARBA00023125"/>
    </source>
</evidence>
<dbReference type="FunFam" id="3.40.190.290:FF:000001">
    <property type="entry name" value="Transcriptional regulator, LysR family"/>
    <property type="match status" value="1"/>
</dbReference>
<dbReference type="GO" id="GO:0003677">
    <property type="term" value="F:DNA binding"/>
    <property type="evidence" value="ECO:0007669"/>
    <property type="project" value="UniProtKB-KW"/>
</dbReference>
<dbReference type="InterPro" id="IPR058163">
    <property type="entry name" value="LysR-type_TF_proteobact-type"/>
</dbReference>
<sequence>MSDTRIDSLPALIAFSRVVSAGSLSAAAREMGLPLSVVSKRLAQLEKSVGVRLIQRTTRRQTLTEEGALFHARVVRILDEIEQAEELLSQRRQEVSGLLRVTAPGQLGRQKIAPLIADFQRLHPQLTVQLELTDAVVDLVESGFDLAIRFGSLADSSLIARTLAPNFRVLCASPAYLQAHGTPKHPDDLTSHRCILIGDQRRAEWRFEGDESIAVRVDAAIVTNDGEAAHLFALADAGIAVKSIWDVGDDILAGKLRRVLPQHSMSAAPLHAIYPHSQHLAPRVRAFVDYLRERLAQAWRWETL</sequence>
<dbReference type="PANTHER" id="PTHR30537:SF5">
    <property type="entry name" value="HTH-TYPE TRANSCRIPTIONAL ACTIVATOR TTDR-RELATED"/>
    <property type="match status" value="1"/>
</dbReference>
<dbReference type="SUPFAM" id="SSF46785">
    <property type="entry name" value="Winged helix' DNA-binding domain"/>
    <property type="match status" value="1"/>
</dbReference>
<protein>
    <submittedName>
        <fullName evidence="6">Transcriptional regulator, LysR family</fullName>
    </submittedName>
</protein>
<dbReference type="Pfam" id="PF00126">
    <property type="entry name" value="HTH_1"/>
    <property type="match status" value="1"/>
</dbReference>